<reference evidence="2 3" key="1">
    <citation type="journal article" date="2013" name="Virus Genes">
        <title>The genome of a baculovirus isolated from Hemileuca sp. encodes a serpin ortholog.</title>
        <authorList>
            <person name="Rohrmann G.F."/>
            <person name="Erlandson M.A."/>
            <person name="Theilmann D.A."/>
        </authorList>
    </citation>
    <scope>NUCLEOTIDE SEQUENCE [LARGE SCALE GENOMIC DNA]</scope>
</reference>
<dbReference type="OrthoDB" id="12499at10239"/>
<proteinExistence type="predicted"/>
<dbReference type="GeneID" id="16489431"/>
<name>S5MK03_9ABAC</name>
<organism evidence="2 3">
    <name type="scientific">Hemileuca sp. nucleopolyhedrovirus</name>
    <dbReference type="NCBI Taxonomy" id="1367203"/>
    <lineage>
        <taxon>Viruses</taxon>
        <taxon>Viruses incertae sedis</taxon>
        <taxon>Naldaviricetes</taxon>
        <taxon>Lefavirales</taxon>
        <taxon>Baculoviridae</taxon>
        <taxon>Alphabaculovirus</taxon>
        <taxon>Alphabaculovirus heleucae</taxon>
        <taxon>Hemileuca species nucleopolyhedrovirus</taxon>
    </lineage>
</organism>
<evidence type="ECO:0000259" key="1">
    <source>
        <dbReference type="PROSITE" id="PS51462"/>
    </source>
</evidence>
<evidence type="ECO:0000313" key="2">
    <source>
        <dbReference type="EMBL" id="AGR56781.1"/>
    </source>
</evidence>
<keyword evidence="3" id="KW-1185">Reference proteome</keyword>
<dbReference type="InterPro" id="IPR015797">
    <property type="entry name" value="NUDIX_hydrolase-like_dom_sf"/>
</dbReference>
<dbReference type="PROSITE" id="PS51462">
    <property type="entry name" value="NUDIX"/>
    <property type="match status" value="1"/>
</dbReference>
<evidence type="ECO:0000313" key="3">
    <source>
        <dbReference type="Proteomes" id="UP000203768"/>
    </source>
</evidence>
<gene>
    <name evidence="2" type="ORF">Hesp029</name>
</gene>
<feature type="domain" description="Nudix hydrolase" evidence="1">
    <location>
        <begin position="1"/>
        <end position="181"/>
    </location>
</feature>
<dbReference type="Proteomes" id="UP000203768">
    <property type="component" value="Segment"/>
</dbReference>
<accession>S5MK03</accession>
<dbReference type="RefSeq" id="YP_008378245.1">
    <property type="nucleotide sequence ID" value="NC_021923.1"/>
</dbReference>
<dbReference type="EMBL" id="KF158713">
    <property type="protein sequence ID" value="AGR56781.1"/>
    <property type="molecule type" value="Genomic_DNA"/>
</dbReference>
<dbReference type="InterPro" id="IPR000086">
    <property type="entry name" value="NUDIX_hydrolase_dom"/>
</dbReference>
<protein>
    <submittedName>
        <fullName evidence="2">Nudix</fullName>
    </submittedName>
</protein>
<sequence>MRCAGLFMIIESDKAVLLSARQSYNGSMRYKNLDALKRANFLEKISIPRGKRDGDDIFDYETAVREFIEETATVFESAFIFKMPFVLQWNDNGTIYKYIIYVGMLKGLLKTVFREPNTFCVKLETTSSSTPNEYRVNIESRRFNNEIPRTLHIVSLADYFRYMSEKQLTTYDYSNYLDFFNFVKSVKAKFEEGRLFDFF</sequence>
<dbReference type="KEGG" id="vg:16489431"/>
<dbReference type="SUPFAM" id="SSF55811">
    <property type="entry name" value="Nudix"/>
    <property type="match status" value="1"/>
</dbReference>